<evidence type="ECO:0000256" key="2">
    <source>
        <dbReference type="ARBA" id="ARBA00022723"/>
    </source>
</evidence>
<keyword evidence="3" id="KW-0378">Hydrolase</keyword>
<keyword evidence="5" id="KW-0482">Metalloprotease</keyword>
<dbReference type="Gene3D" id="3.40.50.720">
    <property type="entry name" value="NAD(P)-binding Rossmann-like Domain"/>
    <property type="match status" value="1"/>
</dbReference>
<sequence length="465" mass="50862">MTMLDITVLEQHMRVLTGLLSDKTSPEAAAYILFGSSDIAADPWSGEPRLRLISHQVIEIPATDMVSSSRLHVTWSTRSFMRMLGDAAIGDKIPAIFHTHPGSHAFFSEQDDANERELARTAQQKGARGLVSIVLGGDGSVCGRIWHGSNAYTMAHAVQIVGGRYERHQPQPGENTVHHHLDRQRRLFGQGFNDNLSSLRVCVVGCGGTGSPVALLLARLGVGHIFLVDKDVIDETNLNRVHGARRNDIGRAKVEVLKREIELMGVESQVEIAQDWINAPRIRDALKASDFVFGCTDDNTGRILINRLAHFYGIPVIDVGLRMIAAAHEHGHDLNGRVTTLIPGRPCLICGGVVNATRAQEEELERNQPDEFHRRKAEAYVVGAGDPAPAVVTFTTEMASVAVNEMIAAVTGFHGPDGMIPTRIRRWHARDDRFLNVRVRGGCPVCQSDESRGAGDVLPFLDMAG</sequence>
<protein>
    <recommendedName>
        <fullName evidence="10">Molybdopterin or thiamine biosynthesis adenylyltransferase</fullName>
    </recommendedName>
</protein>
<dbReference type="PANTHER" id="PTHR43267">
    <property type="entry name" value="TRNA THREONYLCARBAMOYLADENOSINE DEHYDRATASE"/>
    <property type="match status" value="1"/>
</dbReference>
<dbReference type="InterPro" id="IPR045886">
    <property type="entry name" value="ThiF/MoeB/HesA"/>
</dbReference>
<evidence type="ECO:0008006" key="10">
    <source>
        <dbReference type="Google" id="ProtNLM"/>
    </source>
</evidence>
<feature type="domain" description="THIF-type NAD/FAD binding fold" evidence="6">
    <location>
        <begin position="182"/>
        <end position="416"/>
    </location>
</feature>
<gene>
    <name evidence="8" type="ORF">ELH98_28960</name>
</gene>
<keyword evidence="8" id="KW-0614">Plasmid</keyword>
<dbReference type="SUPFAM" id="SSF69572">
    <property type="entry name" value="Activating enzymes of the ubiquitin-like proteins"/>
    <property type="match status" value="1"/>
</dbReference>
<dbReference type="EMBL" id="SIOX01000006">
    <property type="protein sequence ID" value="TAX69082.1"/>
    <property type="molecule type" value="Genomic_DNA"/>
</dbReference>
<dbReference type="InterPro" id="IPR035985">
    <property type="entry name" value="Ubiquitin-activating_enz"/>
</dbReference>
<evidence type="ECO:0000256" key="1">
    <source>
        <dbReference type="ARBA" id="ARBA00022670"/>
    </source>
</evidence>
<comment type="caution">
    <text evidence="8">The sequence shown here is derived from an EMBL/GenBank/DDBJ whole genome shotgun (WGS) entry which is preliminary data.</text>
</comment>
<evidence type="ECO:0000313" key="9">
    <source>
        <dbReference type="Proteomes" id="UP000291659"/>
    </source>
</evidence>
<evidence type="ECO:0000256" key="4">
    <source>
        <dbReference type="ARBA" id="ARBA00022833"/>
    </source>
</evidence>
<geneLocation type="plasmid" evidence="8">
    <name>pSM141A_Rh07</name>
</geneLocation>
<name>A0ABY1X1G3_9HYPH</name>
<dbReference type="RefSeq" id="WP_130692248.1">
    <property type="nucleotide sequence ID" value="NZ_SINW01000006.1"/>
</dbReference>
<evidence type="ECO:0000259" key="7">
    <source>
        <dbReference type="Pfam" id="PF14464"/>
    </source>
</evidence>
<keyword evidence="9" id="KW-1185">Reference proteome</keyword>
<dbReference type="Proteomes" id="UP000291659">
    <property type="component" value="Unassembled WGS sequence"/>
</dbReference>
<reference evidence="8 9" key="1">
    <citation type="submission" date="2019-02" db="EMBL/GenBank/DDBJ databases">
        <title>The genomic architecture of introgression among sibling species of bacteria.</title>
        <authorList>
            <person name="Cavassim M.I.A."/>
            <person name="Moeskjaer S."/>
            <person name="Moslemi C."/>
            <person name="Fields B."/>
            <person name="Bachmann A."/>
            <person name="Vilhjalmsson B."/>
            <person name="Schierup M.H."/>
            <person name="Young J.P.W."/>
            <person name="Andersen S.U."/>
        </authorList>
    </citation>
    <scope>NUCLEOTIDE SEQUENCE [LARGE SCALE GENOMIC DNA]</scope>
    <source>
        <strain evidence="8 9">SM141A</strain>
        <plasmid evidence="8">pSM141A_Rh07</plasmid>
    </source>
</reference>
<dbReference type="PANTHER" id="PTHR43267:SF1">
    <property type="entry name" value="TRNA THREONYLCARBAMOYLADENOSINE DEHYDRATASE"/>
    <property type="match status" value="1"/>
</dbReference>
<accession>A0ABY1X1G3</accession>
<dbReference type="InterPro" id="IPR028090">
    <property type="entry name" value="JAB_dom_prok"/>
</dbReference>
<dbReference type="InterPro" id="IPR000594">
    <property type="entry name" value="ThiF_NAD_FAD-bd"/>
</dbReference>
<dbReference type="Pfam" id="PF14464">
    <property type="entry name" value="Prok-JAB"/>
    <property type="match status" value="1"/>
</dbReference>
<keyword evidence="1" id="KW-0645">Protease</keyword>
<evidence type="ECO:0000259" key="6">
    <source>
        <dbReference type="Pfam" id="PF00899"/>
    </source>
</evidence>
<evidence type="ECO:0000256" key="5">
    <source>
        <dbReference type="ARBA" id="ARBA00023049"/>
    </source>
</evidence>
<proteinExistence type="predicted"/>
<dbReference type="CDD" id="cd01483">
    <property type="entry name" value="E1_enzyme_family"/>
    <property type="match status" value="1"/>
</dbReference>
<dbReference type="Pfam" id="PF00899">
    <property type="entry name" value="ThiF"/>
    <property type="match status" value="1"/>
</dbReference>
<organism evidence="8 9">
    <name type="scientific">Rhizobium ruizarguesonis</name>
    <dbReference type="NCBI Taxonomy" id="2081791"/>
    <lineage>
        <taxon>Bacteria</taxon>
        <taxon>Pseudomonadati</taxon>
        <taxon>Pseudomonadota</taxon>
        <taxon>Alphaproteobacteria</taxon>
        <taxon>Hyphomicrobiales</taxon>
        <taxon>Rhizobiaceae</taxon>
        <taxon>Rhizobium/Agrobacterium group</taxon>
        <taxon>Rhizobium</taxon>
    </lineage>
</organism>
<keyword evidence="2" id="KW-0479">Metal-binding</keyword>
<evidence type="ECO:0000256" key="3">
    <source>
        <dbReference type="ARBA" id="ARBA00022801"/>
    </source>
</evidence>
<evidence type="ECO:0000313" key="8">
    <source>
        <dbReference type="EMBL" id="TAX69082.1"/>
    </source>
</evidence>
<feature type="domain" description="JAB" evidence="7">
    <location>
        <begin position="23"/>
        <end position="138"/>
    </location>
</feature>
<keyword evidence="4" id="KW-0862">Zinc</keyword>